<organism evidence="1 2">
    <name type="scientific">candidate division WOR_3 bacterium SM23_42</name>
    <dbReference type="NCBI Taxonomy" id="1703779"/>
    <lineage>
        <taxon>Bacteria</taxon>
        <taxon>Bacteria division WOR-3</taxon>
    </lineage>
</organism>
<evidence type="ECO:0000313" key="1">
    <source>
        <dbReference type="EMBL" id="KPK62061.1"/>
    </source>
</evidence>
<feature type="non-terminal residue" evidence="1">
    <location>
        <position position="1"/>
    </location>
</feature>
<name>A0A0S8FR73_UNCW3</name>
<dbReference type="AlphaFoldDB" id="A0A0S8FR73"/>
<sequence>IRNPLLYPIELQALHLQCFASTPFQISYFVEGLCTHLIIVNQIYIVNKITKARSLDRQLIVLSTEMTFEKRFDFGLLQAV</sequence>
<gene>
    <name evidence="1" type="ORF">AMJ83_11680</name>
</gene>
<evidence type="ECO:0000313" key="2">
    <source>
        <dbReference type="Proteomes" id="UP000051373"/>
    </source>
</evidence>
<reference evidence="1 2" key="1">
    <citation type="journal article" date="2015" name="Microbiome">
        <title>Genomic resolution of linkages in carbon, nitrogen, and sulfur cycling among widespread estuary sediment bacteria.</title>
        <authorList>
            <person name="Baker B.J."/>
            <person name="Lazar C.S."/>
            <person name="Teske A.P."/>
            <person name="Dick G.J."/>
        </authorList>
    </citation>
    <scope>NUCLEOTIDE SEQUENCE [LARGE SCALE GENOMIC DNA]</scope>
    <source>
        <strain evidence="1">SM23_42</strain>
    </source>
</reference>
<proteinExistence type="predicted"/>
<comment type="caution">
    <text evidence="1">The sequence shown here is derived from an EMBL/GenBank/DDBJ whole genome shotgun (WGS) entry which is preliminary data.</text>
</comment>
<dbReference type="Proteomes" id="UP000051373">
    <property type="component" value="Unassembled WGS sequence"/>
</dbReference>
<dbReference type="EMBL" id="LJUJ01000056">
    <property type="protein sequence ID" value="KPK62061.1"/>
    <property type="molecule type" value="Genomic_DNA"/>
</dbReference>
<accession>A0A0S8FR73</accession>
<protein>
    <submittedName>
        <fullName evidence="1">Uncharacterized protein</fullName>
    </submittedName>
</protein>